<dbReference type="KEGG" id="aay:WYH_00147"/>
<dbReference type="PATRIC" id="fig|1267766.3.peg.150"/>
<proteinExistence type="predicted"/>
<reference evidence="1" key="1">
    <citation type="submission" date="2015-05" db="EMBL/GenBank/DDBJ databases">
        <title>The complete genome of Altererythrobacter atlanticus strain 26DY36.</title>
        <authorList>
            <person name="Wu Y.-H."/>
            <person name="Cheng H."/>
            <person name="Wu X.-W."/>
        </authorList>
    </citation>
    <scope>NUCLEOTIDE SEQUENCE [LARGE SCALE GENOMIC DNA]</scope>
    <source>
        <strain evidence="1">26DY36</strain>
    </source>
</reference>
<accession>A0A0F7KKW6</accession>
<evidence type="ECO:0000313" key="1">
    <source>
        <dbReference type="EMBL" id="AKH41213.1"/>
    </source>
</evidence>
<dbReference type="STRING" id="1267766.WYH_00147"/>
<dbReference type="RefSeq" id="WP_046902302.1">
    <property type="nucleotide sequence ID" value="NZ_CP011452.2"/>
</dbReference>
<name>A0A0F7KKW6_9SPHN</name>
<dbReference type="InterPro" id="IPR010840">
    <property type="entry name" value="YqiJ_OB"/>
</dbReference>
<evidence type="ECO:0000313" key="2">
    <source>
        <dbReference type="Proteomes" id="UP000034392"/>
    </source>
</evidence>
<dbReference type="OrthoDB" id="7207054at2"/>
<dbReference type="AlphaFoldDB" id="A0A0F7KKW6"/>
<gene>
    <name evidence="1" type="primary">yqiJ</name>
    <name evidence="1" type="ORF">WYH_00147</name>
</gene>
<keyword evidence="2" id="KW-1185">Reference proteome</keyword>
<protein>
    <submittedName>
        <fullName evidence="1">Inner membrane protein YqiJ</fullName>
    </submittedName>
</protein>
<dbReference type="Proteomes" id="UP000034392">
    <property type="component" value="Chromosome"/>
</dbReference>
<organism evidence="1 2">
    <name type="scientific">Croceibacterium atlanticum</name>
    <dbReference type="NCBI Taxonomy" id="1267766"/>
    <lineage>
        <taxon>Bacteria</taxon>
        <taxon>Pseudomonadati</taxon>
        <taxon>Pseudomonadota</taxon>
        <taxon>Alphaproteobacteria</taxon>
        <taxon>Sphingomonadales</taxon>
        <taxon>Erythrobacteraceae</taxon>
        <taxon>Croceibacterium</taxon>
    </lineage>
</organism>
<sequence>MSLLADHNLPFAVALMLMVMLAILQAAGLGDLFGESDVGVDPDMDADGDAGVSGGLLSILGIGRVPFLIWLAVALLVFAAIGVSIQGVAHNLAYGPLDRWLAAVLAGAAALPVTGALVRPLARILPADETSAVDLNSLVGRRGIILNGRAAAGYPARARIHDRHGHPHHVMVEPHEPAAELREGEQVLVVRRDKEIFYCVALEDRRLEPER</sequence>
<dbReference type="InterPro" id="IPR048376">
    <property type="entry name" value="YqiJ_N"/>
</dbReference>
<dbReference type="EMBL" id="CP011452">
    <property type="protein sequence ID" value="AKH41213.1"/>
    <property type="molecule type" value="Genomic_DNA"/>
</dbReference>
<dbReference type="Pfam" id="PF21001">
    <property type="entry name" value="YqiJ_N"/>
    <property type="match status" value="1"/>
</dbReference>
<dbReference type="Pfam" id="PF07290">
    <property type="entry name" value="YqiJ_OB"/>
    <property type="match status" value="1"/>
</dbReference>